<dbReference type="AlphaFoldDB" id="F4R8G1"/>
<sequence length="165" mass="18456">DNEAYRTIVKQEIRTWIDFVQGLPTSEWLIIHVTAAAKPNAGGIFRTKSGVLDKIKADFNVPKKDRCIQLSHFGGPNPVDPASSDVTQWKELIARLKDGLIAAFDIIVAEMEESVRGLDSKRGSLAWNFGEYFAAKANLANRFASICLFEDCLLQYEELDAAFFQ</sequence>
<name>F4R8G1_MELLP</name>
<dbReference type="GO" id="GO:0034498">
    <property type="term" value="P:early endosome to Golgi transport"/>
    <property type="evidence" value="ECO:0007669"/>
    <property type="project" value="TreeGrafter"/>
</dbReference>
<dbReference type="GO" id="GO:0006891">
    <property type="term" value="P:intra-Golgi vesicle-mediated transport"/>
    <property type="evidence" value="ECO:0007669"/>
    <property type="project" value="TreeGrafter"/>
</dbReference>
<dbReference type="eggNOG" id="KOG1931">
    <property type="taxonomic scope" value="Eukaryota"/>
</dbReference>
<evidence type="ECO:0000313" key="3">
    <source>
        <dbReference type="Proteomes" id="UP000001072"/>
    </source>
</evidence>
<dbReference type="STRING" id="747676.F4R8G1"/>
<dbReference type="PANTHER" id="PTHR13251">
    <property type="entry name" value="EPILEPSY HOLOPROSENCEPHALY CANDIDATE 1/TMEM1"/>
    <property type="match status" value="1"/>
</dbReference>
<evidence type="ECO:0000313" key="2">
    <source>
        <dbReference type="EMBL" id="EGG11480.1"/>
    </source>
</evidence>
<dbReference type="GeneID" id="18927018"/>
<gene>
    <name evidence="2" type="ORF">MELLADRAFT_28498</name>
</gene>
<dbReference type="PANTHER" id="PTHR13251:SF3">
    <property type="entry name" value="TRAFFICKING PROTEIN PARTICLE COMPLEX SUBUNIT 10"/>
    <property type="match status" value="1"/>
</dbReference>
<dbReference type="InterPro" id="IPR056913">
    <property type="entry name" value="TRAPPC10/Trs130_N"/>
</dbReference>
<dbReference type="Proteomes" id="UP000001072">
    <property type="component" value="Unassembled WGS sequence"/>
</dbReference>
<evidence type="ECO:0000259" key="1">
    <source>
        <dbReference type="Pfam" id="PF23036"/>
    </source>
</evidence>
<dbReference type="KEGG" id="mlr:MELLADRAFT_28498"/>
<feature type="non-terminal residue" evidence="2">
    <location>
        <position position="165"/>
    </location>
</feature>
<organism evidence="3">
    <name type="scientific">Melampsora larici-populina (strain 98AG31 / pathotype 3-4-7)</name>
    <name type="common">Poplar leaf rust fungus</name>
    <dbReference type="NCBI Taxonomy" id="747676"/>
    <lineage>
        <taxon>Eukaryota</taxon>
        <taxon>Fungi</taxon>
        <taxon>Dikarya</taxon>
        <taxon>Basidiomycota</taxon>
        <taxon>Pucciniomycotina</taxon>
        <taxon>Pucciniomycetes</taxon>
        <taxon>Pucciniales</taxon>
        <taxon>Melampsoraceae</taxon>
        <taxon>Melampsora</taxon>
    </lineage>
</organism>
<proteinExistence type="predicted"/>
<protein>
    <recommendedName>
        <fullName evidence="1">TRAPPC10/Trs130 N-terminal domain-containing protein</fullName>
    </recommendedName>
</protein>
<dbReference type="InterPro" id="IPR045126">
    <property type="entry name" value="TRAPPC10/Trs130"/>
</dbReference>
<dbReference type="GO" id="GO:1990071">
    <property type="term" value="C:TRAPPII protein complex"/>
    <property type="evidence" value="ECO:0007669"/>
    <property type="project" value="InterPro"/>
</dbReference>
<dbReference type="OrthoDB" id="10256906at2759"/>
<dbReference type="Pfam" id="PF23036">
    <property type="entry name" value="TRAPPC10_1st"/>
    <property type="match status" value="1"/>
</dbReference>
<feature type="non-terminal residue" evidence="2">
    <location>
        <position position="1"/>
    </location>
</feature>
<feature type="domain" description="TRAPPC10/Trs130 N-terminal" evidence="1">
    <location>
        <begin position="1"/>
        <end position="165"/>
    </location>
</feature>
<dbReference type="VEuPathDB" id="FungiDB:MELLADRAFT_28498"/>
<reference evidence="3" key="1">
    <citation type="journal article" date="2011" name="Proc. Natl. Acad. Sci. U.S.A.">
        <title>Obligate biotrophy features unraveled by the genomic analysis of rust fungi.</title>
        <authorList>
            <person name="Duplessis S."/>
            <person name="Cuomo C.A."/>
            <person name="Lin Y.-C."/>
            <person name="Aerts A."/>
            <person name="Tisserant E."/>
            <person name="Veneault-Fourrey C."/>
            <person name="Joly D.L."/>
            <person name="Hacquard S."/>
            <person name="Amselem J."/>
            <person name="Cantarel B.L."/>
            <person name="Chiu R."/>
            <person name="Coutinho P.M."/>
            <person name="Feau N."/>
            <person name="Field M."/>
            <person name="Frey P."/>
            <person name="Gelhaye E."/>
            <person name="Goldberg J."/>
            <person name="Grabherr M.G."/>
            <person name="Kodira C.D."/>
            <person name="Kohler A."/>
            <person name="Kuees U."/>
            <person name="Lindquist E.A."/>
            <person name="Lucas S.M."/>
            <person name="Mago R."/>
            <person name="Mauceli E."/>
            <person name="Morin E."/>
            <person name="Murat C."/>
            <person name="Pangilinan J.L."/>
            <person name="Park R."/>
            <person name="Pearson M."/>
            <person name="Quesneville H."/>
            <person name="Rouhier N."/>
            <person name="Sakthikumar S."/>
            <person name="Salamov A.A."/>
            <person name="Schmutz J."/>
            <person name="Selles B."/>
            <person name="Shapiro H."/>
            <person name="Tanguay P."/>
            <person name="Tuskan G.A."/>
            <person name="Henrissat B."/>
            <person name="Van de Peer Y."/>
            <person name="Rouze P."/>
            <person name="Ellis J.G."/>
            <person name="Dodds P.N."/>
            <person name="Schein J.E."/>
            <person name="Zhong S."/>
            <person name="Hamelin R.C."/>
            <person name="Grigoriev I.V."/>
            <person name="Szabo L.J."/>
            <person name="Martin F."/>
        </authorList>
    </citation>
    <scope>NUCLEOTIDE SEQUENCE [LARGE SCALE GENOMIC DNA]</scope>
    <source>
        <strain evidence="3">98AG31 / pathotype 3-4-7</strain>
    </source>
</reference>
<dbReference type="InParanoid" id="F4R8G1"/>
<keyword evidence="3" id="KW-1185">Reference proteome</keyword>
<accession>F4R8G1</accession>
<dbReference type="GO" id="GO:0005829">
    <property type="term" value="C:cytosol"/>
    <property type="evidence" value="ECO:0007669"/>
    <property type="project" value="GOC"/>
</dbReference>
<dbReference type="RefSeq" id="XP_007405115.1">
    <property type="nucleotide sequence ID" value="XM_007405053.1"/>
</dbReference>
<dbReference type="EMBL" id="GL883092">
    <property type="protein sequence ID" value="EGG11480.1"/>
    <property type="molecule type" value="Genomic_DNA"/>
</dbReference>
<dbReference type="HOGENOM" id="CLU_1614783_0_0_1"/>